<keyword evidence="2" id="KW-1185">Reference proteome</keyword>
<dbReference type="EMBL" id="AOIA01000127">
    <property type="protein sequence ID" value="ELY55818.1"/>
    <property type="molecule type" value="Genomic_DNA"/>
</dbReference>
<evidence type="ECO:0000313" key="1">
    <source>
        <dbReference type="EMBL" id="ELY55818.1"/>
    </source>
</evidence>
<dbReference type="AlphaFoldDB" id="L9X5E8"/>
<comment type="caution">
    <text evidence="1">The sequence shown here is derived from an EMBL/GenBank/DDBJ whole genome shotgun (WGS) entry which is preliminary data.</text>
</comment>
<accession>L9X5E8</accession>
<sequence length="218" mass="25799">MTKRRLERDLEEQRDLLEELSPDERLEVFLKAAADNRDDWLEALWETCPKHRYRMVDQAFTERNRVAIQVRQHAVYELHTTLLEFQKKRQRQYLQWVIDSNRDEDPDEETEAEASERAEQLQLFFGELYTVYHGYRQFSEEELGVALETWLGSCLNGDTVAMAVAETLEDTHMKRLATENLNPSDTEPDDEEWITLDDVATIRYEAHVEMWDDALDGL</sequence>
<dbReference type="Proteomes" id="UP000011531">
    <property type="component" value="Unassembled WGS sequence"/>
</dbReference>
<proteinExistence type="predicted"/>
<name>L9X5E8_9EURY</name>
<evidence type="ECO:0000313" key="2">
    <source>
        <dbReference type="Proteomes" id="UP000011531"/>
    </source>
</evidence>
<organism evidence="1 2">
    <name type="scientific">Natronococcus jeotgali DSM 18795</name>
    <dbReference type="NCBI Taxonomy" id="1227498"/>
    <lineage>
        <taxon>Archaea</taxon>
        <taxon>Methanobacteriati</taxon>
        <taxon>Methanobacteriota</taxon>
        <taxon>Stenosarchaea group</taxon>
        <taxon>Halobacteria</taxon>
        <taxon>Halobacteriales</taxon>
        <taxon>Natrialbaceae</taxon>
        <taxon>Natronococcus</taxon>
    </lineage>
</organism>
<dbReference type="OrthoDB" id="351191at2157"/>
<gene>
    <name evidence="1" type="ORF">C492_15211</name>
</gene>
<dbReference type="RefSeq" id="WP_008424923.1">
    <property type="nucleotide sequence ID" value="NZ_AOIA01000127.1"/>
</dbReference>
<reference evidence="1 2" key="1">
    <citation type="journal article" date="2014" name="PLoS Genet.">
        <title>Phylogenetically driven sequencing of extremely halophilic archaea reveals strategies for static and dynamic osmo-response.</title>
        <authorList>
            <person name="Becker E.A."/>
            <person name="Seitzer P.M."/>
            <person name="Tritt A."/>
            <person name="Larsen D."/>
            <person name="Krusor M."/>
            <person name="Yao A.I."/>
            <person name="Wu D."/>
            <person name="Madern D."/>
            <person name="Eisen J.A."/>
            <person name="Darling A.E."/>
            <person name="Facciotti M.T."/>
        </authorList>
    </citation>
    <scope>NUCLEOTIDE SEQUENCE [LARGE SCALE GENOMIC DNA]</scope>
    <source>
        <strain evidence="1 2">DSM 18795</strain>
    </source>
</reference>
<protein>
    <submittedName>
        <fullName evidence="1">Uncharacterized protein</fullName>
    </submittedName>
</protein>